<feature type="region of interest" description="Disordered" evidence="1">
    <location>
        <begin position="302"/>
        <end position="325"/>
    </location>
</feature>
<feature type="compositionally biased region" description="Polar residues" evidence="1">
    <location>
        <begin position="655"/>
        <end position="676"/>
    </location>
</feature>
<dbReference type="HOGENOM" id="CLU_016384_0_0_1"/>
<feature type="region of interest" description="Disordered" evidence="1">
    <location>
        <begin position="472"/>
        <end position="491"/>
    </location>
</feature>
<dbReference type="STRING" id="650164.K5WNF0"/>
<feature type="transmembrane region" description="Helical" evidence="2">
    <location>
        <begin position="92"/>
        <end position="115"/>
    </location>
</feature>
<dbReference type="OrthoDB" id="2564696at2759"/>
<dbReference type="KEGG" id="pco:PHACADRAFT_247213"/>
<feature type="transmembrane region" description="Helical" evidence="2">
    <location>
        <begin position="169"/>
        <end position="191"/>
    </location>
</feature>
<dbReference type="Proteomes" id="UP000008370">
    <property type="component" value="Unassembled WGS sequence"/>
</dbReference>
<evidence type="ECO:0000256" key="1">
    <source>
        <dbReference type="SAM" id="MobiDB-lite"/>
    </source>
</evidence>
<protein>
    <submittedName>
        <fullName evidence="3">Uncharacterized protein</fullName>
    </submittedName>
</protein>
<name>K5WNF0_PHACS</name>
<evidence type="ECO:0000313" key="3">
    <source>
        <dbReference type="EMBL" id="EKM60965.1"/>
    </source>
</evidence>
<dbReference type="GeneID" id="18914023"/>
<gene>
    <name evidence="3" type="ORF">PHACADRAFT_247213</name>
</gene>
<keyword evidence="2" id="KW-0472">Membrane</keyword>
<feature type="region of interest" description="Disordered" evidence="1">
    <location>
        <begin position="613"/>
        <end position="676"/>
    </location>
</feature>
<organism evidence="3 4">
    <name type="scientific">Phanerochaete carnosa (strain HHB-10118-sp)</name>
    <name type="common">White-rot fungus</name>
    <name type="synonym">Peniophora carnosa</name>
    <dbReference type="NCBI Taxonomy" id="650164"/>
    <lineage>
        <taxon>Eukaryota</taxon>
        <taxon>Fungi</taxon>
        <taxon>Dikarya</taxon>
        <taxon>Basidiomycota</taxon>
        <taxon>Agaricomycotina</taxon>
        <taxon>Agaricomycetes</taxon>
        <taxon>Polyporales</taxon>
        <taxon>Phanerochaetaceae</taxon>
        <taxon>Phanerochaete</taxon>
    </lineage>
</organism>
<accession>K5WNF0</accession>
<dbReference type="InParanoid" id="K5WNF0"/>
<feature type="compositionally biased region" description="Polar residues" evidence="1">
    <location>
        <begin position="305"/>
        <end position="318"/>
    </location>
</feature>
<feature type="compositionally biased region" description="Polar residues" evidence="1">
    <location>
        <begin position="480"/>
        <end position="491"/>
    </location>
</feature>
<dbReference type="EMBL" id="JH930468">
    <property type="protein sequence ID" value="EKM60965.1"/>
    <property type="molecule type" value="Genomic_DNA"/>
</dbReference>
<dbReference type="RefSeq" id="XP_007390404.1">
    <property type="nucleotide sequence ID" value="XM_007390342.1"/>
</dbReference>
<sequence>MNWIIACLHAAALFAFTGAVLDLIQLLIRGKHSAAAVQNTNPFLALTITREVTYSLSFGLRYVFYWGFVGSPPVVSDGRDTRDLHSGSWARWGITGFFLQWALVVSALAITALQVLFRVYTPLQRLGAIQDAEGALEACVSAILILKLLLNIYLAALDSYGAIRRLHLFLRYLPMILALAISAAIGAGNIIELLFSETILARFLQGTELYILVLYMLVDAFRSRSTKFNKRRIDRSSSFHNMPPVIPRSSEFLLGPPKVPEPKFNPMFGEELSFAEPSKPPQSWEPSLAGYSLRVSNWFGRRPSKSTTTQPTRNSAWGQDQAERGMSPVVEGMETALLEKTAAPESMGPLQSPVVKEPVYTAIVISDPVDPVDVVSPQAAAVAFPPRAYSRDFDKQYLYPMTPNSMSDADSPVHGLYGVVNAKRPPSTGSLSLDEDPRDVFARSARSSGISGLLREQEELDKSIAALKLLARPEDESKRASSTGSMSPGQFSLSVFPEPPWGRASIGSVAFSAGRPLVTTSGQRAETAFPEHARQQSFPLSELAVGDSDLLPPSRRNIMTASGGTQYEITSFIGNLTHPEHLLQNSISTEASFAVGSAGSATKTEKMLITIPESSPAASEAGSSKASPSSLTSSRTLTVGGKVRQIGLPSGPRLHTSTVPPSVRSTITSSYMPTPF</sequence>
<evidence type="ECO:0000313" key="4">
    <source>
        <dbReference type="Proteomes" id="UP000008370"/>
    </source>
</evidence>
<reference evidence="3 4" key="1">
    <citation type="journal article" date="2012" name="BMC Genomics">
        <title>Comparative genomics of the white-rot fungi, Phanerochaete carnosa and P. chrysosporium, to elucidate the genetic basis of the distinct wood types they colonize.</title>
        <authorList>
            <person name="Suzuki H."/>
            <person name="MacDonald J."/>
            <person name="Syed K."/>
            <person name="Salamov A."/>
            <person name="Hori C."/>
            <person name="Aerts A."/>
            <person name="Henrissat B."/>
            <person name="Wiebenga A."/>
            <person name="vanKuyk P.A."/>
            <person name="Barry K."/>
            <person name="Lindquist E."/>
            <person name="LaButti K."/>
            <person name="Lapidus A."/>
            <person name="Lucas S."/>
            <person name="Coutinho P."/>
            <person name="Gong Y."/>
            <person name="Samejima M."/>
            <person name="Mahadevan R."/>
            <person name="Abou-Zaid M."/>
            <person name="de Vries R.P."/>
            <person name="Igarashi K."/>
            <person name="Yadav J.S."/>
            <person name="Grigoriev I.V."/>
            <person name="Master E.R."/>
        </authorList>
    </citation>
    <scope>NUCLEOTIDE SEQUENCE [LARGE SCALE GENOMIC DNA]</scope>
    <source>
        <strain evidence="3 4">HHB-10118-sp</strain>
    </source>
</reference>
<evidence type="ECO:0000256" key="2">
    <source>
        <dbReference type="SAM" id="Phobius"/>
    </source>
</evidence>
<keyword evidence="2" id="KW-1133">Transmembrane helix</keyword>
<keyword evidence="4" id="KW-1185">Reference proteome</keyword>
<dbReference type="AlphaFoldDB" id="K5WNF0"/>
<keyword evidence="2" id="KW-0812">Transmembrane</keyword>
<feature type="compositionally biased region" description="Low complexity" evidence="1">
    <location>
        <begin position="614"/>
        <end position="634"/>
    </location>
</feature>
<proteinExistence type="predicted"/>
<feature type="transmembrane region" description="Helical" evidence="2">
    <location>
        <begin position="135"/>
        <end position="157"/>
    </location>
</feature>